<reference evidence="4 5" key="1">
    <citation type="submission" date="2018-08" db="EMBL/GenBank/DDBJ databases">
        <title>A genome reference for cultivated species of the human gut microbiota.</title>
        <authorList>
            <person name="Zou Y."/>
            <person name="Xue W."/>
            <person name="Luo G."/>
        </authorList>
    </citation>
    <scope>NUCLEOTIDE SEQUENCE [LARGE SCALE GENOMIC DNA]</scope>
    <source>
        <strain evidence="2 4">AF25-30LB</strain>
        <strain evidence="3 5">AM30-40</strain>
    </source>
</reference>
<dbReference type="Gene3D" id="2.40.160.10">
    <property type="entry name" value="Porin"/>
    <property type="match status" value="1"/>
</dbReference>
<evidence type="ECO:0000313" key="4">
    <source>
        <dbReference type="Proteomes" id="UP000266497"/>
    </source>
</evidence>
<evidence type="ECO:0000313" key="6">
    <source>
        <dbReference type="Proteomes" id="UP000462015"/>
    </source>
</evidence>
<accession>A0A174SY93</accession>
<dbReference type="RefSeq" id="WP_057279592.1">
    <property type="nucleotide sequence ID" value="NZ_CAXKYE010000013.1"/>
</dbReference>
<name>A0A174SY93_PHOVU</name>
<dbReference type="Proteomes" id="UP000462015">
    <property type="component" value="Unassembled WGS sequence"/>
</dbReference>
<evidence type="ECO:0000313" key="2">
    <source>
        <dbReference type="EMBL" id="RGR29511.1"/>
    </source>
</evidence>
<evidence type="ECO:0000313" key="1">
    <source>
        <dbReference type="EMBL" id="KAB6633146.1"/>
    </source>
</evidence>
<dbReference type="EMBL" id="QRUD01000147">
    <property type="protein sequence ID" value="RGR29511.1"/>
    <property type="molecule type" value="Genomic_DNA"/>
</dbReference>
<dbReference type="SUPFAM" id="SSF56935">
    <property type="entry name" value="Porins"/>
    <property type="match status" value="1"/>
</dbReference>
<organism evidence="2 4">
    <name type="scientific">Phocaeicola vulgatus</name>
    <name type="common">Bacteroides vulgatus</name>
    <dbReference type="NCBI Taxonomy" id="821"/>
    <lineage>
        <taxon>Bacteria</taxon>
        <taxon>Pseudomonadati</taxon>
        <taxon>Bacteroidota</taxon>
        <taxon>Bacteroidia</taxon>
        <taxon>Bacteroidales</taxon>
        <taxon>Bacteroidaceae</taxon>
        <taxon>Phocaeicola</taxon>
    </lineage>
</organism>
<dbReference type="InterPro" id="IPR023614">
    <property type="entry name" value="Porin_dom_sf"/>
</dbReference>
<dbReference type="Pfam" id="PF07396">
    <property type="entry name" value="Porin_O_P"/>
    <property type="match status" value="1"/>
</dbReference>
<dbReference type="EMBL" id="QSJM01000056">
    <property type="protein sequence ID" value="RHD76672.1"/>
    <property type="molecule type" value="Genomic_DNA"/>
</dbReference>
<dbReference type="EMBL" id="WDAL01000030">
    <property type="protein sequence ID" value="KAB6633146.1"/>
    <property type="molecule type" value="Genomic_DNA"/>
</dbReference>
<dbReference type="AlphaFoldDB" id="A0A174SY93"/>
<sequence length="359" mass="40812">MKNTRLLFVIWMLFLVLPQGYSQGKKEDSSVLGQVNGFLSKHVKLTAYGQFGYSYTDRKDLDVSQADNQFFGRLGMLILSGDITDKLSWMVQYELFTSQLLELYACYKPYSFFQVKIGRMKTCFTLENQMSSSVYETVNFSRVIERLAGFSGDVCGNQGGRDMGLQVGGELFKTSVDDYFLEYRVGVYNGSGLSMKDHNDAKDFAAWFTVQPVKGLKMGASAYIGKLNDDYTVVNDETGEETIYNTNMKRNRMALSTCYQTHRLTCRGGEYLWGKDGSINRRVFYALGYWFAIPSRLAVVAKLERYEADTAVSDSEMIYTVGGAYYITPKTRIMLNYAHFSYEKSVSVNELWAMSQIGF</sequence>
<evidence type="ECO:0000313" key="3">
    <source>
        <dbReference type="EMBL" id="RHD76672.1"/>
    </source>
</evidence>
<comment type="caution">
    <text evidence="2">The sequence shown here is derived from an EMBL/GenBank/DDBJ whole genome shotgun (WGS) entry which is preliminary data.</text>
</comment>
<protein>
    <submittedName>
        <fullName evidence="2">Uncharacterized protein</fullName>
    </submittedName>
</protein>
<proteinExistence type="predicted"/>
<dbReference type="Proteomes" id="UP000283429">
    <property type="component" value="Unassembled WGS sequence"/>
</dbReference>
<evidence type="ECO:0000313" key="5">
    <source>
        <dbReference type="Proteomes" id="UP000283429"/>
    </source>
</evidence>
<reference evidence="1 6" key="2">
    <citation type="journal article" date="2019" name="Nat. Med.">
        <title>A library of human gut bacterial isolates paired with longitudinal multiomics data enables mechanistic microbiome research.</title>
        <authorList>
            <person name="Poyet M."/>
            <person name="Groussin M."/>
            <person name="Gibbons S.M."/>
            <person name="Avila-Pacheco J."/>
            <person name="Jiang X."/>
            <person name="Kearney S.M."/>
            <person name="Perrotta A.R."/>
            <person name="Berdy B."/>
            <person name="Zhao S."/>
            <person name="Lieberman T.D."/>
            <person name="Swanson P.K."/>
            <person name="Smith M."/>
            <person name="Roesemann S."/>
            <person name="Alexander J.E."/>
            <person name="Rich S.A."/>
            <person name="Livny J."/>
            <person name="Vlamakis H."/>
            <person name="Clish C."/>
            <person name="Bullock K."/>
            <person name="Deik A."/>
            <person name="Scott J."/>
            <person name="Pierce K.A."/>
            <person name="Xavier R.J."/>
            <person name="Alm E.J."/>
        </authorList>
    </citation>
    <scope>NUCLEOTIDE SEQUENCE [LARGE SCALE GENOMIC DNA]</scope>
    <source>
        <strain evidence="1 6">BIOML-A98</strain>
    </source>
</reference>
<dbReference type="Proteomes" id="UP000266497">
    <property type="component" value="Unassembled WGS sequence"/>
</dbReference>
<gene>
    <name evidence="3" type="ORF">DW783_16490</name>
    <name evidence="2" type="ORF">DWY53_23410</name>
    <name evidence="1" type="ORF">GAY12_14870</name>
</gene>
<dbReference type="InterPro" id="IPR010870">
    <property type="entry name" value="Porin_O/P"/>
</dbReference>